<dbReference type="InterPro" id="IPR014755">
    <property type="entry name" value="Cu-Rt/internalin_Ig-like"/>
</dbReference>
<protein>
    <submittedName>
        <fullName evidence="5">Copper resistance protein CopC</fullName>
    </submittedName>
</protein>
<sequence length="116" mass="12627">MNPLKLLLTITLLFISSSVLAHADLKTSLPKDGAMLMASPKVLQLVFTKDVRLVKLTLADKSGALIPLEFKPSTKASANYSLALPLLPSSNYQVTWTIMGKDAHKMKGKFAFMVHG</sequence>
<dbReference type="Proteomes" id="UP000029868">
    <property type="component" value="Unassembled WGS sequence"/>
</dbReference>
<reference evidence="5 6" key="1">
    <citation type="submission" date="2014-08" db="EMBL/GenBank/DDBJ databases">
        <title>Genomic and Phenotypic Diversity of Colwellia psychrerythraea strains from Disparate Marine Basins.</title>
        <authorList>
            <person name="Techtmann S.M."/>
            <person name="Stelling S.C."/>
            <person name="Utturkar S.M."/>
            <person name="Alshibli N."/>
            <person name="Harris A."/>
            <person name="Brown S.D."/>
            <person name="Hazen T.C."/>
        </authorList>
    </citation>
    <scope>NUCLEOTIDE SEQUENCE [LARGE SCALE GENOMIC DNA]</scope>
    <source>
        <strain evidence="5 6">GAB14E</strain>
    </source>
</reference>
<dbReference type="GO" id="GO:0005507">
    <property type="term" value="F:copper ion binding"/>
    <property type="evidence" value="ECO:0007669"/>
    <property type="project" value="InterPro"/>
</dbReference>
<dbReference type="PATRIC" id="fig|28229.3.peg.3197"/>
<dbReference type="EMBL" id="JQEC01000044">
    <property type="protein sequence ID" value="KGJ90874.1"/>
    <property type="molecule type" value="Genomic_DNA"/>
</dbReference>
<gene>
    <name evidence="5" type="ORF">GAB14E_0538</name>
</gene>
<feature type="domain" description="CopC" evidence="4">
    <location>
        <begin position="22"/>
        <end position="114"/>
    </location>
</feature>
<dbReference type="InterPro" id="IPR007348">
    <property type="entry name" value="CopC_dom"/>
</dbReference>
<keyword evidence="2" id="KW-0186">Copper</keyword>
<evidence type="ECO:0000256" key="3">
    <source>
        <dbReference type="SAM" id="SignalP"/>
    </source>
</evidence>
<dbReference type="AlphaFoldDB" id="A0A099KJ60"/>
<evidence type="ECO:0000256" key="2">
    <source>
        <dbReference type="ARBA" id="ARBA00023008"/>
    </source>
</evidence>
<feature type="chain" id="PRO_5001956954" evidence="3">
    <location>
        <begin position="22"/>
        <end position="116"/>
    </location>
</feature>
<dbReference type="GO" id="GO:0046688">
    <property type="term" value="P:response to copper ion"/>
    <property type="evidence" value="ECO:0007669"/>
    <property type="project" value="InterPro"/>
</dbReference>
<dbReference type="Pfam" id="PF04234">
    <property type="entry name" value="CopC"/>
    <property type="match status" value="1"/>
</dbReference>
<evidence type="ECO:0000259" key="4">
    <source>
        <dbReference type="Pfam" id="PF04234"/>
    </source>
</evidence>
<keyword evidence="1 3" id="KW-0732">Signal</keyword>
<evidence type="ECO:0000256" key="1">
    <source>
        <dbReference type="ARBA" id="ARBA00022729"/>
    </source>
</evidence>
<dbReference type="Gene3D" id="2.60.40.1220">
    <property type="match status" value="1"/>
</dbReference>
<evidence type="ECO:0000313" key="6">
    <source>
        <dbReference type="Proteomes" id="UP000029868"/>
    </source>
</evidence>
<evidence type="ECO:0000313" key="5">
    <source>
        <dbReference type="EMBL" id="KGJ90874.1"/>
    </source>
</evidence>
<comment type="caution">
    <text evidence="5">The sequence shown here is derived from an EMBL/GenBank/DDBJ whole genome shotgun (WGS) entry which is preliminary data.</text>
</comment>
<dbReference type="SUPFAM" id="SSF81296">
    <property type="entry name" value="E set domains"/>
    <property type="match status" value="1"/>
</dbReference>
<name>A0A099KJ60_COLPS</name>
<proteinExistence type="predicted"/>
<dbReference type="InterPro" id="IPR014756">
    <property type="entry name" value="Ig_E-set"/>
</dbReference>
<feature type="signal peptide" evidence="3">
    <location>
        <begin position="1"/>
        <end position="21"/>
    </location>
</feature>
<organism evidence="5 6">
    <name type="scientific">Colwellia psychrerythraea</name>
    <name type="common">Vibrio psychroerythus</name>
    <dbReference type="NCBI Taxonomy" id="28229"/>
    <lineage>
        <taxon>Bacteria</taxon>
        <taxon>Pseudomonadati</taxon>
        <taxon>Pseudomonadota</taxon>
        <taxon>Gammaproteobacteria</taxon>
        <taxon>Alteromonadales</taxon>
        <taxon>Colwelliaceae</taxon>
        <taxon>Colwellia</taxon>
    </lineage>
</organism>
<dbReference type="GO" id="GO:0042597">
    <property type="term" value="C:periplasmic space"/>
    <property type="evidence" value="ECO:0007669"/>
    <property type="project" value="InterPro"/>
</dbReference>
<accession>A0A099KJ60</accession>
<dbReference type="RefSeq" id="WP_033083198.1">
    <property type="nucleotide sequence ID" value="NZ_JQEC01000044.1"/>
</dbReference>
<dbReference type="OrthoDB" id="5568545at2"/>